<dbReference type="InterPro" id="IPR036291">
    <property type="entry name" value="NAD(P)-bd_dom_sf"/>
</dbReference>
<dbReference type="SUPFAM" id="SSF51735">
    <property type="entry name" value="NAD(P)-binding Rossmann-fold domains"/>
    <property type="match status" value="1"/>
</dbReference>
<dbReference type="GeneID" id="106806979"/>
<dbReference type="Proteomes" id="UP000695022">
    <property type="component" value="Unplaced"/>
</dbReference>
<keyword evidence="2" id="KW-1185">Reference proteome</keyword>
<evidence type="ECO:0000313" key="2">
    <source>
        <dbReference type="Proteomes" id="UP000695022"/>
    </source>
</evidence>
<dbReference type="PRINTS" id="PR00081">
    <property type="entry name" value="GDHRDH"/>
</dbReference>
<dbReference type="InterPro" id="IPR002347">
    <property type="entry name" value="SDR_fam"/>
</dbReference>
<dbReference type="Gene3D" id="3.40.50.720">
    <property type="entry name" value="NAD(P)-binding Rossmann-like Domain"/>
    <property type="match status" value="1"/>
</dbReference>
<gene>
    <name evidence="3 4 5" type="primary">LOC106806979</name>
</gene>
<accession>A0ABM1DXI8</accession>
<dbReference type="Pfam" id="PF13561">
    <property type="entry name" value="adh_short_C2"/>
    <property type="match status" value="1"/>
</dbReference>
<protein>
    <submittedName>
        <fullName evidence="3 4">17-beta-hydroxysteroid dehydrogenase 14-like</fullName>
    </submittedName>
</protein>
<keyword evidence="1" id="KW-0560">Oxidoreductase</keyword>
<dbReference type="PANTHER" id="PTHR43658">
    <property type="entry name" value="SHORT-CHAIN DEHYDROGENASE/REDUCTASE"/>
    <property type="match status" value="1"/>
</dbReference>
<evidence type="ECO:0000313" key="5">
    <source>
        <dbReference type="RefSeq" id="XP_014664660.1"/>
    </source>
</evidence>
<evidence type="ECO:0000313" key="4">
    <source>
        <dbReference type="RefSeq" id="XP_014664659.1"/>
    </source>
</evidence>
<dbReference type="InterPro" id="IPR020904">
    <property type="entry name" value="Sc_DH/Rdtase_CS"/>
</dbReference>
<reference evidence="3 4" key="1">
    <citation type="submission" date="2025-05" db="UniProtKB">
        <authorList>
            <consortium name="RefSeq"/>
        </authorList>
    </citation>
    <scope>IDENTIFICATION</scope>
</reference>
<name>A0ABM1DXI8_PRICU</name>
<organism evidence="2 4">
    <name type="scientific">Priapulus caudatus</name>
    <name type="common">Priapulid worm</name>
    <dbReference type="NCBI Taxonomy" id="37621"/>
    <lineage>
        <taxon>Eukaryota</taxon>
        <taxon>Metazoa</taxon>
        <taxon>Ecdysozoa</taxon>
        <taxon>Scalidophora</taxon>
        <taxon>Priapulida</taxon>
        <taxon>Priapulimorpha</taxon>
        <taxon>Priapulimorphida</taxon>
        <taxon>Priapulidae</taxon>
        <taxon>Priapulus</taxon>
    </lineage>
</organism>
<proteinExistence type="predicted"/>
<dbReference type="RefSeq" id="XP_014664660.1">
    <property type="nucleotide sequence ID" value="XM_014809174.1"/>
</dbReference>
<evidence type="ECO:0000256" key="1">
    <source>
        <dbReference type="ARBA" id="ARBA00023002"/>
    </source>
</evidence>
<dbReference type="PRINTS" id="PR00080">
    <property type="entry name" value="SDRFAMILY"/>
</dbReference>
<dbReference type="PROSITE" id="PS00061">
    <property type="entry name" value="ADH_SHORT"/>
    <property type="match status" value="1"/>
</dbReference>
<evidence type="ECO:0000313" key="3">
    <source>
        <dbReference type="RefSeq" id="XP_014664658.1"/>
    </source>
</evidence>
<sequence length="264" mass="28550">MEKKVALVTGGSRGIGQGIVSVFVRNGATVVFCSEEQETSEIHHFVHMTNSEGLGICEFVTCDLTKESDIKKLVVYTVAKYSRLDCLVNNAAAHPLHMPIEGFSANDFRTLFELNVMAYFLTAKYSLAHLRKHAGNIINITSLVNQLGQKHAVTYCATKGAVTAMTKALAIDEAKYGVRVNCISPSCIWTTMFERATMSTPNPKKAINDGAAQQLVGRFGTPEEVGEAALYLATKATFCTGTDLNVTGGAELNFGIKTQVTDIN</sequence>
<dbReference type="RefSeq" id="XP_014664658.1">
    <property type="nucleotide sequence ID" value="XM_014809172.1"/>
</dbReference>
<dbReference type="PANTHER" id="PTHR43658:SF8">
    <property type="entry name" value="17-BETA-HYDROXYSTEROID DEHYDROGENASE 14-RELATED"/>
    <property type="match status" value="1"/>
</dbReference>
<dbReference type="RefSeq" id="XP_014664659.1">
    <property type="nucleotide sequence ID" value="XM_014809173.1"/>
</dbReference>